<name>A0A2H4J6G5_9CAUD</name>
<organism evidence="1">
    <name type="scientific">uncultured Caudovirales phage</name>
    <dbReference type="NCBI Taxonomy" id="2100421"/>
    <lineage>
        <taxon>Viruses</taxon>
        <taxon>Duplodnaviria</taxon>
        <taxon>Heunggongvirae</taxon>
        <taxon>Uroviricota</taxon>
        <taxon>Caudoviricetes</taxon>
        <taxon>Peduoviridae</taxon>
        <taxon>Maltschvirus</taxon>
        <taxon>Maltschvirus maltsch</taxon>
    </lineage>
</organism>
<protein>
    <submittedName>
        <fullName evidence="1">Uncharacterized protein</fullName>
    </submittedName>
</protein>
<evidence type="ECO:0000313" key="1">
    <source>
        <dbReference type="EMBL" id="ASN68066.1"/>
    </source>
</evidence>
<accession>A0A2H4J6G5</accession>
<proteinExistence type="predicted"/>
<sequence>MTKFYFKIEGWHGLNAEQEAERAKLSEEVIEKYIQRVCCELAEMMYERALEEGVAHELNIEYKEVTE</sequence>
<reference evidence="1" key="1">
    <citation type="submission" date="2017-06" db="EMBL/GenBank/DDBJ databases">
        <title>Novel phages from South African skin metaviromes.</title>
        <authorList>
            <person name="van Zyl L.J."/>
            <person name="Abrahams Y."/>
            <person name="Stander E.A."/>
            <person name="Kirby B.M."/>
            <person name="Clavaud C."/>
            <person name="Farcet C."/>
            <person name="Breton L."/>
            <person name="Trindade M.I."/>
        </authorList>
    </citation>
    <scope>NUCLEOTIDE SEQUENCE</scope>
</reference>
<gene>
    <name evidence="1" type="ORF">8F11_31</name>
</gene>
<dbReference type="EMBL" id="MF417871">
    <property type="protein sequence ID" value="ASN68066.1"/>
    <property type="molecule type" value="Genomic_DNA"/>
</dbReference>